<evidence type="ECO:0000313" key="3">
    <source>
        <dbReference type="Proteomes" id="UP000822688"/>
    </source>
</evidence>
<keyword evidence="1" id="KW-0732">Signal</keyword>
<gene>
    <name evidence="2" type="ORF">KC19_7G076600</name>
</gene>
<feature type="signal peptide" evidence="1">
    <location>
        <begin position="1"/>
        <end position="21"/>
    </location>
</feature>
<feature type="chain" id="PRO_5035733197" description="Secreted protein" evidence="1">
    <location>
        <begin position="22"/>
        <end position="74"/>
    </location>
</feature>
<evidence type="ECO:0000313" key="2">
    <source>
        <dbReference type="EMBL" id="KAG0566603.1"/>
    </source>
</evidence>
<organism evidence="2 3">
    <name type="scientific">Ceratodon purpureus</name>
    <name type="common">Fire moss</name>
    <name type="synonym">Dicranum purpureum</name>
    <dbReference type="NCBI Taxonomy" id="3225"/>
    <lineage>
        <taxon>Eukaryota</taxon>
        <taxon>Viridiplantae</taxon>
        <taxon>Streptophyta</taxon>
        <taxon>Embryophyta</taxon>
        <taxon>Bryophyta</taxon>
        <taxon>Bryophytina</taxon>
        <taxon>Bryopsida</taxon>
        <taxon>Dicranidae</taxon>
        <taxon>Pseudoditrichales</taxon>
        <taxon>Ditrichaceae</taxon>
        <taxon>Ceratodon</taxon>
    </lineage>
</organism>
<accession>A0A8T0H5M0</accession>
<reference evidence="2" key="1">
    <citation type="submission" date="2020-06" db="EMBL/GenBank/DDBJ databases">
        <title>WGS assembly of Ceratodon purpureus strain R40.</title>
        <authorList>
            <person name="Carey S.B."/>
            <person name="Jenkins J."/>
            <person name="Shu S."/>
            <person name="Lovell J.T."/>
            <person name="Sreedasyam A."/>
            <person name="Maumus F."/>
            <person name="Tiley G.P."/>
            <person name="Fernandez-Pozo N."/>
            <person name="Barry K."/>
            <person name="Chen C."/>
            <person name="Wang M."/>
            <person name="Lipzen A."/>
            <person name="Daum C."/>
            <person name="Saski C.A."/>
            <person name="Payton A.C."/>
            <person name="Mcbreen J.C."/>
            <person name="Conrad R.E."/>
            <person name="Kollar L.M."/>
            <person name="Olsson S."/>
            <person name="Huttunen S."/>
            <person name="Landis J.B."/>
            <person name="Wickett N.J."/>
            <person name="Johnson M.G."/>
            <person name="Rensing S.A."/>
            <person name="Grimwood J."/>
            <person name="Schmutz J."/>
            <person name="Mcdaniel S.F."/>
        </authorList>
    </citation>
    <scope>NUCLEOTIDE SEQUENCE</scope>
    <source>
        <strain evidence="2">R40</strain>
    </source>
</reference>
<dbReference type="AlphaFoldDB" id="A0A8T0H5M0"/>
<evidence type="ECO:0008006" key="4">
    <source>
        <dbReference type="Google" id="ProtNLM"/>
    </source>
</evidence>
<dbReference type="Proteomes" id="UP000822688">
    <property type="component" value="Chromosome 7"/>
</dbReference>
<name>A0A8T0H5M0_CERPU</name>
<keyword evidence="3" id="KW-1185">Reference proteome</keyword>
<comment type="caution">
    <text evidence="2">The sequence shown here is derived from an EMBL/GenBank/DDBJ whole genome shotgun (WGS) entry which is preliminary data.</text>
</comment>
<evidence type="ECO:0000256" key="1">
    <source>
        <dbReference type="SAM" id="SignalP"/>
    </source>
</evidence>
<dbReference type="EMBL" id="CM026428">
    <property type="protein sequence ID" value="KAG0566603.1"/>
    <property type="molecule type" value="Genomic_DNA"/>
</dbReference>
<proteinExistence type="predicted"/>
<sequence>MSMHSYFILINHFIVLTCLHGTSFDCSVVSNSCFLLVSSSTEERKPLTLVSISMSTPISLSALSLANITFAKSS</sequence>
<protein>
    <recommendedName>
        <fullName evidence="4">Secreted protein</fullName>
    </recommendedName>
</protein>